<dbReference type="AlphaFoldDB" id="A0A7S0RTM5"/>
<evidence type="ECO:0000259" key="7">
    <source>
        <dbReference type="Pfam" id="PF00557"/>
    </source>
</evidence>
<keyword evidence="4 5" id="KW-0378">Hydrolase</keyword>
<accession>A0A7S0RTM5</accession>
<proteinExistence type="inferred from homology"/>
<feature type="binding site" evidence="5">
    <location>
        <position position="301"/>
    </location>
    <ligand>
        <name>a divalent metal cation</name>
        <dbReference type="ChEBI" id="CHEBI:60240"/>
        <label>1</label>
    </ligand>
</feature>
<dbReference type="EC" id="3.4.11.18" evidence="6"/>
<dbReference type="InterPro" id="IPR000994">
    <property type="entry name" value="Pept_M24"/>
</dbReference>
<evidence type="ECO:0000256" key="1">
    <source>
        <dbReference type="ARBA" id="ARBA00022438"/>
    </source>
</evidence>
<dbReference type="PRINTS" id="PR00599">
    <property type="entry name" value="MAPEPTIDASE"/>
</dbReference>
<dbReference type="GO" id="GO:0004239">
    <property type="term" value="F:initiator methionyl aminopeptidase activity"/>
    <property type="evidence" value="ECO:0007669"/>
    <property type="project" value="UniProtKB-UniRule"/>
</dbReference>
<dbReference type="Pfam" id="PF00557">
    <property type="entry name" value="Peptidase_M24"/>
    <property type="match status" value="1"/>
</dbReference>
<organism evidence="8">
    <name type="scientific">Chlamydomonas leiostraca</name>
    <dbReference type="NCBI Taxonomy" id="1034604"/>
    <lineage>
        <taxon>Eukaryota</taxon>
        <taxon>Viridiplantae</taxon>
        <taxon>Chlorophyta</taxon>
        <taxon>core chlorophytes</taxon>
        <taxon>Chlorophyceae</taxon>
        <taxon>CS clade</taxon>
        <taxon>Chlamydomonadales</taxon>
        <taxon>Chlamydomonadaceae</taxon>
        <taxon>Chlamydomonas</taxon>
    </lineage>
</organism>
<dbReference type="InterPro" id="IPR002467">
    <property type="entry name" value="Pept_M24A_MAP1"/>
</dbReference>
<feature type="binding site" evidence="5">
    <location>
        <position position="164"/>
    </location>
    <ligand>
        <name>a divalent metal cation</name>
        <dbReference type="ChEBI" id="CHEBI:60240"/>
        <label>1</label>
    </ligand>
</feature>
<feature type="binding site" evidence="5">
    <location>
        <position position="147"/>
    </location>
    <ligand>
        <name>substrate</name>
    </ligand>
</feature>
<feature type="binding site" evidence="5">
    <location>
        <position position="238"/>
    </location>
    <ligand>
        <name>a divalent metal cation</name>
        <dbReference type="ChEBI" id="CHEBI:60240"/>
        <label>2</label>
        <note>catalytic</note>
    </ligand>
</feature>
<gene>
    <name evidence="8" type="ORF">CLEI1391_LOCUS13112</name>
</gene>
<feature type="binding site" evidence="5">
    <location>
        <position position="301"/>
    </location>
    <ligand>
        <name>a divalent metal cation</name>
        <dbReference type="ChEBI" id="CHEBI:60240"/>
        <label>2</label>
        <note>catalytic</note>
    </ligand>
</feature>
<comment type="function">
    <text evidence="6">Cotranslationally removes the N-terminal methionine from nascent proteins. The N-terminal methionine is often cleaved when the second residue in the primary sequence is small and uncharged (Met-Ala-, Cys, Gly, Pro, Ser, Thr, or Val).</text>
</comment>
<dbReference type="PANTHER" id="PTHR43330">
    <property type="entry name" value="METHIONINE AMINOPEPTIDASE"/>
    <property type="match status" value="1"/>
</dbReference>
<dbReference type="Gene3D" id="3.90.230.10">
    <property type="entry name" value="Creatinase/methionine aminopeptidase superfamily"/>
    <property type="match status" value="1"/>
</dbReference>
<evidence type="ECO:0000256" key="5">
    <source>
        <dbReference type="HAMAP-Rule" id="MF_03174"/>
    </source>
</evidence>
<keyword evidence="3 5" id="KW-0479">Metal-binding</keyword>
<keyword evidence="1 5" id="KW-0031">Aminopeptidase</keyword>
<feature type="domain" description="Peptidase M24" evidence="7">
    <location>
        <begin position="81"/>
        <end position="307"/>
    </location>
</feature>
<comment type="cofactor">
    <cofactor evidence="5">
        <name>Co(2+)</name>
        <dbReference type="ChEBI" id="CHEBI:48828"/>
    </cofactor>
    <cofactor evidence="5">
        <name>Zn(2+)</name>
        <dbReference type="ChEBI" id="CHEBI:29105"/>
    </cofactor>
    <cofactor evidence="5">
        <name>Mn(2+)</name>
        <dbReference type="ChEBI" id="CHEBI:29035"/>
    </cofactor>
    <cofactor evidence="5">
        <name>Fe(2+)</name>
        <dbReference type="ChEBI" id="CHEBI:29033"/>
    </cofactor>
    <text evidence="5">Binds 2 divalent metal cations per subunit. Has a high-affinity and a low affinity metal-binding site. The true nature of the physiological cofactor is under debate. The enzyme is active with cobalt, zinc, manganese or divalent iron ions. Most likely, methionine aminopeptidases function as mononuclear Fe(2+)-metalloproteases under physiological conditions, and the catalytically relevant metal-binding site has been assigned to the histidine-containing high-affinity site.</text>
</comment>
<feature type="binding site" evidence="5">
    <location>
        <position position="245"/>
    </location>
    <ligand>
        <name>substrate</name>
    </ligand>
</feature>
<feature type="binding site" evidence="5">
    <location>
        <position position="175"/>
    </location>
    <ligand>
        <name>a divalent metal cation</name>
        <dbReference type="ChEBI" id="CHEBI:60240"/>
        <label>2</label>
        <note>catalytic</note>
    </ligand>
</feature>
<dbReference type="PANTHER" id="PTHR43330:SF8">
    <property type="entry name" value="METHIONINE AMINOPEPTIDASE 1D, MITOCHONDRIAL"/>
    <property type="match status" value="1"/>
</dbReference>
<dbReference type="CDD" id="cd01086">
    <property type="entry name" value="MetAP1"/>
    <property type="match status" value="1"/>
</dbReference>
<dbReference type="GO" id="GO:0070006">
    <property type="term" value="F:metalloaminopeptidase activity"/>
    <property type="evidence" value="ECO:0007669"/>
    <property type="project" value="UniProtKB-UniRule"/>
</dbReference>
<comment type="catalytic activity">
    <reaction evidence="5 6">
        <text>Release of N-terminal amino acids, preferentially methionine, from peptides and arylamides.</text>
        <dbReference type="EC" id="3.4.11.18"/>
    </reaction>
</comment>
<reference evidence="8" key="1">
    <citation type="submission" date="2021-01" db="EMBL/GenBank/DDBJ databases">
        <authorList>
            <person name="Corre E."/>
            <person name="Pelletier E."/>
            <person name="Niang G."/>
            <person name="Scheremetjew M."/>
            <person name="Finn R."/>
            <person name="Kale V."/>
            <person name="Holt S."/>
            <person name="Cochrane G."/>
            <person name="Meng A."/>
            <person name="Brown T."/>
            <person name="Cohen L."/>
        </authorList>
    </citation>
    <scope>NUCLEOTIDE SEQUENCE</scope>
    <source>
        <strain evidence="8">SAG 11-49</strain>
    </source>
</reference>
<evidence type="ECO:0000256" key="2">
    <source>
        <dbReference type="ARBA" id="ARBA00022670"/>
    </source>
</evidence>
<dbReference type="NCBIfam" id="TIGR00500">
    <property type="entry name" value="met_pdase_I"/>
    <property type="match status" value="1"/>
</dbReference>
<dbReference type="InterPro" id="IPR001714">
    <property type="entry name" value="Pept_M24_MAP"/>
</dbReference>
<dbReference type="GO" id="GO:0046872">
    <property type="term" value="F:metal ion binding"/>
    <property type="evidence" value="ECO:0007669"/>
    <property type="project" value="UniProtKB-UniRule"/>
</dbReference>
<evidence type="ECO:0000313" key="8">
    <source>
        <dbReference type="EMBL" id="CAD8686814.1"/>
    </source>
</evidence>
<name>A0A7S0RTM5_9CHLO</name>
<comment type="similarity">
    <text evidence="5">Belongs to the peptidase M24A family. Methionine aminopeptidase type 1 subfamily.</text>
</comment>
<dbReference type="GO" id="GO:0006508">
    <property type="term" value="P:proteolysis"/>
    <property type="evidence" value="ECO:0007669"/>
    <property type="project" value="UniProtKB-KW"/>
</dbReference>
<dbReference type="InterPro" id="IPR036005">
    <property type="entry name" value="Creatinase/aminopeptidase-like"/>
</dbReference>
<dbReference type="HAMAP" id="MF_01974">
    <property type="entry name" value="MetAP_1"/>
    <property type="match status" value="1"/>
</dbReference>
<dbReference type="SUPFAM" id="SSF55920">
    <property type="entry name" value="Creatinase/aminopeptidase"/>
    <property type="match status" value="1"/>
</dbReference>
<evidence type="ECO:0000256" key="3">
    <source>
        <dbReference type="ARBA" id="ARBA00022723"/>
    </source>
</evidence>
<protein>
    <recommendedName>
        <fullName evidence="6">Methionine aminopeptidase</fullName>
        <ecNumber evidence="6">3.4.11.18</ecNumber>
    </recommendedName>
</protein>
<evidence type="ECO:0000256" key="4">
    <source>
        <dbReference type="ARBA" id="ARBA00022801"/>
    </source>
</evidence>
<keyword evidence="2 5" id="KW-0645">Protease</keyword>
<dbReference type="EMBL" id="HBFB01023232">
    <property type="protein sequence ID" value="CAD8686814.1"/>
    <property type="molecule type" value="Transcribed_RNA"/>
</dbReference>
<evidence type="ECO:0000256" key="6">
    <source>
        <dbReference type="RuleBase" id="RU003653"/>
    </source>
</evidence>
<feature type="binding site" evidence="5">
    <location>
        <position position="270"/>
    </location>
    <ligand>
        <name>a divalent metal cation</name>
        <dbReference type="ChEBI" id="CHEBI:60240"/>
        <label>2</label>
        <note>catalytic</note>
    </ligand>
</feature>
<feature type="binding site" evidence="5">
    <location>
        <position position="175"/>
    </location>
    <ligand>
        <name>a divalent metal cation</name>
        <dbReference type="ChEBI" id="CHEBI:60240"/>
        <label>1</label>
    </ligand>
</feature>
<sequence>MLQGVRSRLVGHRQIWSMAKGFGLGFGKPAVISGNRPLLKPGKIAPKMPVPAHIRKPPYADSGDFPPWDPNNQIHGEEGIKKMRASGNLAARVLEYAGTLIKPGVTTDEIDKAVHKMIIDNNAYPSPLNYGAFPKSVCTSVNECVCHGIPDDRPLQDGDIVNVDVTVYLDGYHGDTSRMYHVGSVSPEAKQLCDITHKALHEAIKICGPGVPYNKIGKVINELADNYGYGVVREYVGHGVGKHFHSAPTIQHNRNNNVGTMQLWQTFTIEPMLVQGSTKCNTWKDKWTVVTQDGGLAAQYEHTLLITPNGAEILTKV</sequence>